<dbReference type="FunFam" id="3.40.30.10:FF:000042">
    <property type="entry name" value="protein disulfide-isomerase A2"/>
    <property type="match status" value="1"/>
</dbReference>
<gene>
    <name evidence="15" type="ORF">LITE_LOCUS40138</name>
</gene>
<evidence type="ECO:0000256" key="5">
    <source>
        <dbReference type="ARBA" id="ARBA00022729"/>
    </source>
</evidence>
<name>A0AAV0PX17_9ROSI</name>
<accession>A0AAV0PX17</accession>
<keyword evidence="10" id="KW-0413">Isomerase</keyword>
<dbReference type="GO" id="GO:0005788">
    <property type="term" value="C:endoplasmic reticulum lumen"/>
    <property type="evidence" value="ECO:0007669"/>
    <property type="project" value="UniProtKB-SubCell"/>
</dbReference>
<evidence type="ECO:0000256" key="3">
    <source>
        <dbReference type="ARBA" id="ARBA00006347"/>
    </source>
</evidence>
<evidence type="ECO:0000259" key="14">
    <source>
        <dbReference type="PROSITE" id="PS51352"/>
    </source>
</evidence>
<dbReference type="PANTHER" id="PTHR18929">
    <property type="entry name" value="PROTEIN DISULFIDE ISOMERASE"/>
    <property type="match status" value="1"/>
</dbReference>
<dbReference type="Pfam" id="PF13848">
    <property type="entry name" value="Thioredoxin_6"/>
    <property type="match status" value="1"/>
</dbReference>
<comment type="similarity">
    <text evidence="3">Belongs to the protein disulfide isomerase family.</text>
</comment>
<evidence type="ECO:0000256" key="12">
    <source>
        <dbReference type="ARBA" id="ARBA00054003"/>
    </source>
</evidence>
<keyword evidence="7" id="KW-0256">Endoplasmic reticulum</keyword>
<dbReference type="InterPro" id="IPR036249">
    <property type="entry name" value="Thioredoxin-like_sf"/>
</dbReference>
<keyword evidence="9" id="KW-0325">Glycoprotein</keyword>
<keyword evidence="11" id="KW-0676">Redox-active center</keyword>
<dbReference type="EC" id="5.3.4.1" evidence="4"/>
<dbReference type="CDD" id="cd02982">
    <property type="entry name" value="PDI_b'_family"/>
    <property type="match status" value="1"/>
</dbReference>
<dbReference type="SUPFAM" id="SSF52833">
    <property type="entry name" value="Thioredoxin-like"/>
    <property type="match status" value="4"/>
</dbReference>
<dbReference type="CDD" id="cd02961">
    <property type="entry name" value="PDI_a_family"/>
    <property type="match status" value="1"/>
</dbReference>
<evidence type="ECO:0000256" key="8">
    <source>
        <dbReference type="ARBA" id="ARBA00023157"/>
    </source>
</evidence>
<reference evidence="15" key="1">
    <citation type="submission" date="2022-08" db="EMBL/GenBank/DDBJ databases">
        <authorList>
            <person name="Gutierrez-Valencia J."/>
        </authorList>
    </citation>
    <scope>NUCLEOTIDE SEQUENCE</scope>
</reference>
<feature type="domain" description="Thioredoxin" evidence="14">
    <location>
        <begin position="67"/>
        <end position="183"/>
    </location>
</feature>
<keyword evidence="16" id="KW-1185">Reference proteome</keyword>
<evidence type="ECO:0000256" key="7">
    <source>
        <dbReference type="ARBA" id="ARBA00022824"/>
    </source>
</evidence>
<dbReference type="Gene3D" id="3.40.30.10">
    <property type="entry name" value="Glutaredoxin"/>
    <property type="match status" value="4"/>
</dbReference>
<dbReference type="GO" id="GO:0006457">
    <property type="term" value="P:protein folding"/>
    <property type="evidence" value="ECO:0007669"/>
    <property type="project" value="TreeGrafter"/>
</dbReference>
<dbReference type="GO" id="GO:0034976">
    <property type="term" value="P:response to endoplasmic reticulum stress"/>
    <property type="evidence" value="ECO:0007669"/>
    <property type="project" value="TreeGrafter"/>
</dbReference>
<keyword evidence="5 13" id="KW-0732">Signal</keyword>
<proteinExistence type="inferred from homology"/>
<feature type="domain" description="Thioredoxin" evidence="14">
    <location>
        <begin position="401"/>
        <end position="530"/>
    </location>
</feature>
<evidence type="ECO:0000256" key="11">
    <source>
        <dbReference type="ARBA" id="ARBA00023284"/>
    </source>
</evidence>
<comment type="function">
    <text evidence="12">Acts as a protein-folding catalyst that interacts with nascent polypeptides to catalyze the formation, isomerization, and reduction or oxidation of disulfide bonds.</text>
</comment>
<keyword evidence="6" id="KW-0677">Repeat</keyword>
<dbReference type="GO" id="GO:0003756">
    <property type="term" value="F:protein disulfide isomerase activity"/>
    <property type="evidence" value="ECO:0007669"/>
    <property type="project" value="UniProtKB-EC"/>
</dbReference>
<comment type="catalytic activity">
    <reaction evidence="1">
        <text>Catalyzes the rearrangement of -S-S- bonds in proteins.</text>
        <dbReference type="EC" id="5.3.4.1"/>
    </reaction>
</comment>
<dbReference type="CDD" id="cd02981">
    <property type="entry name" value="PDI_b_family"/>
    <property type="match status" value="1"/>
</dbReference>
<dbReference type="InterPro" id="IPR013766">
    <property type="entry name" value="Thioredoxin_domain"/>
</dbReference>
<sequence>MIPRRKPSSRFLLLTLTILLLINLSAFVASTELDEDEEIDELLAIDEQEDEEGSADQHHHVEQQKEAEVLTKAQRIVLELNSDSSNRVISENDFVLVLGYAPWDTRSAEIMPQFAEAANKLKELGSPIVMAKLDAERYPKAASALQIRGFPTLLLFINGTSQAYTGGFTGALVVKNLLKSLIFTKKTGDPVIRVNSVAEAEKFLETYHIYVLGLFDKFEGSDYEGFVKAAISDNGIQFVEVGDHGVAKVLFPDIKLTSNFVGLVKSEAERFTTYEGVFEMDKILEFLAYNKFPLVTRLTELNSASVYSSPIKLQVMVFGRDNDFERLIEPLQQVARKLKSKIMFLYVDIEEENLAKPFLTLFGLEESDDTLVTAFDNKISTKFLLEAVPTSGNIEDFCLGLLHGSYPPYYKSQPVPDNKNATVQVVVGKTFDELVLSSPKKILLEQIFTPWCINCETTSKQVEKLAKHFKGSDSLVVARIDASANEHPKLQVADYPTLLLYPEDDKANPIKLSTKSSGKDLAATINKHLKSKVSKDEL</sequence>
<dbReference type="PROSITE" id="PS51352">
    <property type="entry name" value="THIOREDOXIN_2"/>
    <property type="match status" value="2"/>
</dbReference>
<keyword evidence="8" id="KW-1015">Disulfide bond</keyword>
<evidence type="ECO:0000256" key="2">
    <source>
        <dbReference type="ARBA" id="ARBA00004319"/>
    </source>
</evidence>
<feature type="signal peptide" evidence="13">
    <location>
        <begin position="1"/>
        <end position="30"/>
    </location>
</feature>
<evidence type="ECO:0000313" key="15">
    <source>
        <dbReference type="EMBL" id="CAI0474668.1"/>
    </source>
</evidence>
<evidence type="ECO:0000256" key="1">
    <source>
        <dbReference type="ARBA" id="ARBA00001182"/>
    </source>
</evidence>
<dbReference type="Proteomes" id="UP001154282">
    <property type="component" value="Unassembled WGS sequence"/>
</dbReference>
<dbReference type="AlphaFoldDB" id="A0AAV0PX17"/>
<comment type="subcellular location">
    <subcellularLocation>
        <location evidence="2">Endoplasmic reticulum lumen</location>
    </subcellularLocation>
</comment>
<evidence type="ECO:0000256" key="4">
    <source>
        <dbReference type="ARBA" id="ARBA00012723"/>
    </source>
</evidence>
<evidence type="ECO:0000256" key="10">
    <source>
        <dbReference type="ARBA" id="ARBA00023235"/>
    </source>
</evidence>
<feature type="chain" id="PRO_5043807458" description="protein disulfide-isomerase" evidence="13">
    <location>
        <begin position="31"/>
        <end position="538"/>
    </location>
</feature>
<dbReference type="PANTHER" id="PTHR18929:SF189">
    <property type="entry name" value="PROTEIN DISULFIDE ISOMERASE-LIKE 1-5-RELATED"/>
    <property type="match status" value="1"/>
</dbReference>
<dbReference type="Pfam" id="PF00085">
    <property type="entry name" value="Thioredoxin"/>
    <property type="match status" value="2"/>
</dbReference>
<organism evidence="15 16">
    <name type="scientific">Linum tenue</name>
    <dbReference type="NCBI Taxonomy" id="586396"/>
    <lineage>
        <taxon>Eukaryota</taxon>
        <taxon>Viridiplantae</taxon>
        <taxon>Streptophyta</taxon>
        <taxon>Embryophyta</taxon>
        <taxon>Tracheophyta</taxon>
        <taxon>Spermatophyta</taxon>
        <taxon>Magnoliopsida</taxon>
        <taxon>eudicotyledons</taxon>
        <taxon>Gunneridae</taxon>
        <taxon>Pentapetalae</taxon>
        <taxon>rosids</taxon>
        <taxon>fabids</taxon>
        <taxon>Malpighiales</taxon>
        <taxon>Linaceae</taxon>
        <taxon>Linum</taxon>
    </lineage>
</organism>
<evidence type="ECO:0000256" key="13">
    <source>
        <dbReference type="SAM" id="SignalP"/>
    </source>
</evidence>
<dbReference type="FunFam" id="3.40.30.10:FF:000134">
    <property type="entry name" value="Protein disulfide-isomerase"/>
    <property type="match status" value="1"/>
</dbReference>
<evidence type="ECO:0000313" key="16">
    <source>
        <dbReference type="Proteomes" id="UP001154282"/>
    </source>
</evidence>
<evidence type="ECO:0000256" key="6">
    <source>
        <dbReference type="ARBA" id="ARBA00022737"/>
    </source>
</evidence>
<dbReference type="EMBL" id="CAMGYJ010000009">
    <property type="protein sequence ID" value="CAI0474668.1"/>
    <property type="molecule type" value="Genomic_DNA"/>
</dbReference>
<protein>
    <recommendedName>
        <fullName evidence="4">protein disulfide-isomerase</fullName>
        <ecNumber evidence="4">5.3.4.1</ecNumber>
    </recommendedName>
</protein>
<comment type="caution">
    <text evidence="15">The sequence shown here is derived from an EMBL/GenBank/DDBJ whole genome shotgun (WGS) entry which is preliminary data.</text>
</comment>
<dbReference type="FunFam" id="3.40.30.10:FF:000204">
    <property type="entry name" value="Protein disulfide isomerase-like 1-6"/>
    <property type="match status" value="1"/>
</dbReference>
<evidence type="ECO:0000256" key="9">
    <source>
        <dbReference type="ARBA" id="ARBA00023180"/>
    </source>
</evidence>